<proteinExistence type="predicted"/>
<dbReference type="EMBL" id="JANPWB010000009">
    <property type="protein sequence ID" value="KAJ1157510.1"/>
    <property type="molecule type" value="Genomic_DNA"/>
</dbReference>
<feature type="region of interest" description="Disordered" evidence="1">
    <location>
        <begin position="1"/>
        <end position="69"/>
    </location>
</feature>
<dbReference type="Gene3D" id="3.60.10.10">
    <property type="entry name" value="Endonuclease/exonuclease/phosphatase"/>
    <property type="match status" value="1"/>
</dbReference>
<evidence type="ECO:0000256" key="1">
    <source>
        <dbReference type="SAM" id="MobiDB-lite"/>
    </source>
</evidence>
<protein>
    <recommendedName>
        <fullName evidence="4">Endonuclease/exonuclease/phosphatase domain-containing protein</fullName>
    </recommendedName>
</protein>
<name>A0AAV7S181_PLEWA</name>
<dbReference type="AlphaFoldDB" id="A0AAV7S181"/>
<feature type="compositionally biased region" description="Low complexity" evidence="1">
    <location>
        <begin position="22"/>
        <end position="32"/>
    </location>
</feature>
<evidence type="ECO:0008006" key="4">
    <source>
        <dbReference type="Google" id="ProtNLM"/>
    </source>
</evidence>
<evidence type="ECO:0000313" key="2">
    <source>
        <dbReference type="EMBL" id="KAJ1157510.1"/>
    </source>
</evidence>
<reference evidence="2" key="1">
    <citation type="journal article" date="2022" name="bioRxiv">
        <title>Sequencing and chromosome-scale assembly of the giantPleurodeles waltlgenome.</title>
        <authorList>
            <person name="Brown T."/>
            <person name="Elewa A."/>
            <person name="Iarovenko S."/>
            <person name="Subramanian E."/>
            <person name="Araus A.J."/>
            <person name="Petzold A."/>
            <person name="Susuki M."/>
            <person name="Suzuki K.-i.T."/>
            <person name="Hayashi T."/>
            <person name="Toyoda A."/>
            <person name="Oliveira C."/>
            <person name="Osipova E."/>
            <person name="Leigh N.D."/>
            <person name="Simon A."/>
            <person name="Yun M.H."/>
        </authorList>
    </citation>
    <scope>NUCLEOTIDE SEQUENCE</scope>
    <source>
        <strain evidence="2">20211129_DDA</strain>
        <tissue evidence="2">Liver</tissue>
    </source>
</reference>
<feature type="compositionally biased region" description="Basic and acidic residues" evidence="1">
    <location>
        <begin position="46"/>
        <end position="69"/>
    </location>
</feature>
<organism evidence="2 3">
    <name type="scientific">Pleurodeles waltl</name>
    <name type="common">Iberian ribbed newt</name>
    <dbReference type="NCBI Taxonomy" id="8319"/>
    <lineage>
        <taxon>Eukaryota</taxon>
        <taxon>Metazoa</taxon>
        <taxon>Chordata</taxon>
        <taxon>Craniata</taxon>
        <taxon>Vertebrata</taxon>
        <taxon>Euteleostomi</taxon>
        <taxon>Amphibia</taxon>
        <taxon>Batrachia</taxon>
        <taxon>Caudata</taxon>
        <taxon>Salamandroidea</taxon>
        <taxon>Salamandridae</taxon>
        <taxon>Pleurodelinae</taxon>
        <taxon>Pleurodeles</taxon>
    </lineage>
</organism>
<evidence type="ECO:0000313" key="3">
    <source>
        <dbReference type="Proteomes" id="UP001066276"/>
    </source>
</evidence>
<sequence length="183" mass="19958">MGAAAATMSRRKLGPRSPHSPAETAETETTAENGECSEHGGIAGEQQRHCEFRNPRDTETQRHRETQRERSYCEIFLPASRPSIFGRPSGSLSPSSSLAAIELPINIEMAQVISISGVNIDWDKIDLILVNCYINAPKKCKSASILELLEILESVIFNHPGNEIVMLGDFNVSGLSAQPVDTP</sequence>
<gene>
    <name evidence="2" type="ORF">NDU88_010221</name>
</gene>
<accession>A0AAV7S181</accession>
<dbReference type="SUPFAM" id="SSF56219">
    <property type="entry name" value="DNase I-like"/>
    <property type="match status" value="1"/>
</dbReference>
<dbReference type="InterPro" id="IPR036691">
    <property type="entry name" value="Endo/exonu/phosph_ase_sf"/>
</dbReference>
<dbReference type="Proteomes" id="UP001066276">
    <property type="component" value="Chromosome 5"/>
</dbReference>
<keyword evidence="3" id="KW-1185">Reference proteome</keyword>
<comment type="caution">
    <text evidence="2">The sequence shown here is derived from an EMBL/GenBank/DDBJ whole genome shotgun (WGS) entry which is preliminary data.</text>
</comment>